<dbReference type="Proteomes" id="UP001144256">
    <property type="component" value="Unassembled WGS sequence"/>
</dbReference>
<protein>
    <submittedName>
        <fullName evidence="3">Uncharacterized protein</fullName>
    </submittedName>
</protein>
<name>A0A9W6DE60_9FIRM</name>
<proteinExistence type="predicted"/>
<dbReference type="AlphaFoldDB" id="A0A9W6DE60"/>
<keyword evidence="4" id="KW-1185">Reference proteome</keyword>
<evidence type="ECO:0000256" key="2">
    <source>
        <dbReference type="SAM" id="Phobius"/>
    </source>
</evidence>
<organism evidence="3 4">
    <name type="scientific">Vallitalea longa</name>
    <dbReference type="NCBI Taxonomy" id="2936439"/>
    <lineage>
        <taxon>Bacteria</taxon>
        <taxon>Bacillati</taxon>
        <taxon>Bacillota</taxon>
        <taxon>Clostridia</taxon>
        <taxon>Lachnospirales</taxon>
        <taxon>Vallitaleaceae</taxon>
        <taxon>Vallitalea</taxon>
    </lineage>
</organism>
<dbReference type="RefSeq" id="WP_281811969.1">
    <property type="nucleotide sequence ID" value="NZ_BRLB01000001.1"/>
</dbReference>
<keyword evidence="1" id="KW-0175">Coiled coil</keyword>
<gene>
    <name evidence="3" type="ORF">SH1V18_05320</name>
</gene>
<feature type="coiled-coil region" evidence="1">
    <location>
        <begin position="25"/>
        <end position="52"/>
    </location>
</feature>
<keyword evidence="2" id="KW-0812">Transmembrane</keyword>
<dbReference type="EMBL" id="BRLB01000001">
    <property type="protein sequence ID" value="GKX28052.1"/>
    <property type="molecule type" value="Genomic_DNA"/>
</dbReference>
<keyword evidence="2" id="KW-0472">Membrane</keyword>
<accession>A0A9W6DE60</accession>
<reference evidence="3" key="1">
    <citation type="submission" date="2022-06" db="EMBL/GenBank/DDBJ databases">
        <title>Vallitalea longa sp. nov., an anaerobic bacterium isolated from marine sediment.</title>
        <authorList>
            <person name="Hirano S."/>
            <person name="Terahara T."/>
            <person name="Mori K."/>
            <person name="Hamada M."/>
            <person name="Matsumoto R."/>
            <person name="Kobayashi T."/>
        </authorList>
    </citation>
    <scope>NUCLEOTIDE SEQUENCE</scope>
    <source>
        <strain evidence="3">SH18-1</strain>
    </source>
</reference>
<evidence type="ECO:0000313" key="4">
    <source>
        <dbReference type="Proteomes" id="UP001144256"/>
    </source>
</evidence>
<evidence type="ECO:0000313" key="3">
    <source>
        <dbReference type="EMBL" id="GKX28052.1"/>
    </source>
</evidence>
<keyword evidence="2" id="KW-1133">Transmembrane helix</keyword>
<evidence type="ECO:0000256" key="1">
    <source>
        <dbReference type="SAM" id="Coils"/>
    </source>
</evidence>
<sequence>MDNNKKYNILIIGLIVIIILIIHQNTKFKEEVEFLENRLSSVESNLDNAINNMNNSISNEVKNLLKEQQNVVSDYKSTYNGIDTDKEIVNTLIEFTLKQTDGDSKVCLNISTHDETVGKEYECITTDGLNYSCQVELSYNEDYIIDMYQKSADGSRNKLNSDSYYDNVKNEFDNRVGLMGRGTSTNDEGTDFSFSLENKTFGEQSLKIKRVVAKAFYENKEVFMKDVTEYNIVNSKAIERINLMIAAGDFDSTQVPEIEYSQISTDNNGNEYGNYIVNIMHSETGVAVITILIIVIR</sequence>
<feature type="transmembrane region" description="Helical" evidence="2">
    <location>
        <begin position="7"/>
        <end position="23"/>
    </location>
</feature>
<comment type="caution">
    <text evidence="3">The sequence shown here is derived from an EMBL/GenBank/DDBJ whole genome shotgun (WGS) entry which is preliminary data.</text>
</comment>